<proteinExistence type="predicted"/>
<dbReference type="OrthoDB" id="8593223at2"/>
<dbReference type="EMBL" id="FOGB01000001">
    <property type="protein sequence ID" value="SEQ12807.1"/>
    <property type="molecule type" value="Genomic_DNA"/>
</dbReference>
<evidence type="ECO:0000313" key="2">
    <source>
        <dbReference type="Proteomes" id="UP000198749"/>
    </source>
</evidence>
<accession>A0A1H9DHM3</accession>
<dbReference type="RefSeq" id="WP_091353582.1">
    <property type="nucleotide sequence ID" value="NZ_AP025284.1"/>
</dbReference>
<organism evidence="1 2">
    <name type="scientific">Amphritea atlantica</name>
    <dbReference type="NCBI Taxonomy" id="355243"/>
    <lineage>
        <taxon>Bacteria</taxon>
        <taxon>Pseudomonadati</taxon>
        <taxon>Pseudomonadota</taxon>
        <taxon>Gammaproteobacteria</taxon>
        <taxon>Oceanospirillales</taxon>
        <taxon>Oceanospirillaceae</taxon>
        <taxon>Amphritea</taxon>
    </lineage>
</organism>
<gene>
    <name evidence="1" type="ORF">SAMN03080615_00550</name>
</gene>
<reference evidence="2" key="1">
    <citation type="submission" date="2016-10" db="EMBL/GenBank/DDBJ databases">
        <authorList>
            <person name="Varghese N."/>
            <person name="Submissions S."/>
        </authorList>
    </citation>
    <scope>NUCLEOTIDE SEQUENCE [LARGE SCALE GENOMIC DNA]</scope>
    <source>
        <strain evidence="2">DSM 18887</strain>
    </source>
</reference>
<name>A0A1H9DHM3_9GAMM</name>
<protein>
    <submittedName>
        <fullName evidence="1">Uncharacterized protein</fullName>
    </submittedName>
</protein>
<evidence type="ECO:0000313" key="1">
    <source>
        <dbReference type="EMBL" id="SEQ12807.1"/>
    </source>
</evidence>
<dbReference type="Proteomes" id="UP000198749">
    <property type="component" value="Unassembled WGS sequence"/>
</dbReference>
<dbReference type="AlphaFoldDB" id="A0A1H9DHM3"/>
<keyword evidence="2" id="KW-1185">Reference proteome</keyword>
<sequence length="98" mass="11091">MEHLTIYFKHGLRDIIPYHNYIKLAKEEIVRAGLGEYLGDDMAIDGGDAEAVFSCENSIELFEYLKTGLVALPFMRGAKITLTFGELETKAPEKVFYI</sequence>